<gene>
    <name evidence="2" type="ORF">Acr_00g0103150</name>
</gene>
<evidence type="ECO:0000313" key="3">
    <source>
        <dbReference type="Proteomes" id="UP000585474"/>
    </source>
</evidence>
<keyword evidence="3" id="KW-1185">Reference proteome</keyword>
<comment type="caution">
    <text evidence="2">The sequence shown here is derived from an EMBL/GenBank/DDBJ whole genome shotgun (WGS) entry which is preliminary data.</text>
</comment>
<name>A0A7J0E0W3_9ERIC</name>
<dbReference type="Proteomes" id="UP000585474">
    <property type="component" value="Unassembled WGS sequence"/>
</dbReference>
<keyword evidence="1" id="KW-1133">Transmembrane helix</keyword>
<dbReference type="EMBL" id="BJWL01000469">
    <property type="protein sequence ID" value="GFS46586.1"/>
    <property type="molecule type" value="Genomic_DNA"/>
</dbReference>
<feature type="transmembrane region" description="Helical" evidence="1">
    <location>
        <begin position="17"/>
        <end position="38"/>
    </location>
</feature>
<evidence type="ECO:0000313" key="2">
    <source>
        <dbReference type="EMBL" id="GFS46586.1"/>
    </source>
</evidence>
<evidence type="ECO:0000256" key="1">
    <source>
        <dbReference type="SAM" id="Phobius"/>
    </source>
</evidence>
<keyword evidence="1" id="KW-0472">Membrane</keyword>
<keyword evidence="1" id="KW-0812">Transmembrane</keyword>
<proteinExistence type="predicted"/>
<reference evidence="3" key="1">
    <citation type="submission" date="2019-07" db="EMBL/GenBank/DDBJ databases">
        <title>De Novo Assembly of kiwifruit Actinidia rufa.</title>
        <authorList>
            <person name="Sugita-Konishi S."/>
            <person name="Sato K."/>
            <person name="Mori E."/>
            <person name="Abe Y."/>
            <person name="Kisaki G."/>
            <person name="Hamano K."/>
            <person name="Suezawa K."/>
            <person name="Otani M."/>
            <person name="Fukuda T."/>
            <person name="Manabe T."/>
            <person name="Gomi K."/>
            <person name="Tabuchi M."/>
            <person name="Akimitsu K."/>
            <person name="Kataoka I."/>
        </authorList>
    </citation>
    <scope>NUCLEOTIDE SEQUENCE [LARGE SCALE GENOMIC DNA]</scope>
    <source>
        <strain evidence="3">cv. Fuchu</strain>
    </source>
</reference>
<sequence>MDKCGGFCHGLMPLMKLLWLFAVNVAGHGLMPLMKLLWLVDADADADAAGANSVADKNWELLLIEGPFAGCLA</sequence>
<protein>
    <submittedName>
        <fullName evidence="2">Uncharacterized protein</fullName>
    </submittedName>
</protein>
<organism evidence="2 3">
    <name type="scientific">Actinidia rufa</name>
    <dbReference type="NCBI Taxonomy" id="165716"/>
    <lineage>
        <taxon>Eukaryota</taxon>
        <taxon>Viridiplantae</taxon>
        <taxon>Streptophyta</taxon>
        <taxon>Embryophyta</taxon>
        <taxon>Tracheophyta</taxon>
        <taxon>Spermatophyta</taxon>
        <taxon>Magnoliopsida</taxon>
        <taxon>eudicotyledons</taxon>
        <taxon>Gunneridae</taxon>
        <taxon>Pentapetalae</taxon>
        <taxon>asterids</taxon>
        <taxon>Ericales</taxon>
        <taxon>Actinidiaceae</taxon>
        <taxon>Actinidia</taxon>
    </lineage>
</organism>
<accession>A0A7J0E0W3</accession>
<dbReference type="AlphaFoldDB" id="A0A7J0E0W3"/>